<protein>
    <submittedName>
        <fullName evidence="3">Rho termination factor N-terminal domain-containing protein</fullName>
    </submittedName>
</protein>
<reference evidence="3 4" key="1">
    <citation type="submission" date="2023-03" db="EMBL/GenBank/DDBJ databases">
        <title>Complete genome sequences of several Auritidibacter ignavus strains isolated from ear infections.</title>
        <authorList>
            <person name="Baehr T."/>
            <person name="Baumhoegger A.M."/>
        </authorList>
    </citation>
    <scope>NUCLEOTIDE SEQUENCE [LARGE SCALE GENOMIC DNA]</scope>
    <source>
        <strain evidence="3 4">BABAE-6</strain>
    </source>
</reference>
<feature type="region of interest" description="Disordered" evidence="1">
    <location>
        <begin position="1"/>
        <end position="64"/>
    </location>
</feature>
<dbReference type="Pfam" id="PF23855">
    <property type="entry name" value="DUF7218"/>
    <property type="match status" value="1"/>
</dbReference>
<evidence type="ECO:0000259" key="2">
    <source>
        <dbReference type="Pfam" id="PF07498"/>
    </source>
</evidence>
<dbReference type="Pfam" id="PF07498">
    <property type="entry name" value="Rho_N"/>
    <property type="match status" value="1"/>
</dbReference>
<dbReference type="InterPro" id="IPR036269">
    <property type="entry name" value="Rho_N_sf"/>
</dbReference>
<dbReference type="Proteomes" id="UP001224674">
    <property type="component" value="Chromosome"/>
</dbReference>
<feature type="compositionally biased region" description="Basic and acidic residues" evidence="1">
    <location>
        <begin position="8"/>
        <end position="35"/>
    </location>
</feature>
<organism evidence="3 4">
    <name type="scientific">Auritidibacter ignavus</name>
    <dbReference type="NCBI Taxonomy" id="678932"/>
    <lineage>
        <taxon>Bacteria</taxon>
        <taxon>Bacillati</taxon>
        <taxon>Actinomycetota</taxon>
        <taxon>Actinomycetes</taxon>
        <taxon>Micrococcales</taxon>
        <taxon>Micrococcaceae</taxon>
        <taxon>Auritidibacter</taxon>
    </lineage>
</organism>
<evidence type="ECO:0000256" key="1">
    <source>
        <dbReference type="SAM" id="MobiDB-lite"/>
    </source>
</evidence>
<dbReference type="InterPro" id="IPR055642">
    <property type="entry name" value="DUF7218"/>
</dbReference>
<keyword evidence="4" id="KW-1185">Reference proteome</keyword>
<dbReference type="EMBL" id="CP122566">
    <property type="protein sequence ID" value="WGH93734.1"/>
    <property type="molecule type" value="Genomic_DNA"/>
</dbReference>
<sequence>MEQNSSSSEDRSSVKDEELYEKLREEQGYSKEKGARIANSANKEDRSAQGKKGGSSPEYEDWTVDELRDRAKEVDITGYSDMNKDELIDALRNH</sequence>
<evidence type="ECO:0000313" key="3">
    <source>
        <dbReference type="EMBL" id="WGH93734.1"/>
    </source>
</evidence>
<dbReference type="RefSeq" id="WP_110098510.1">
    <property type="nucleotide sequence ID" value="NZ_CP122561.1"/>
</dbReference>
<evidence type="ECO:0000313" key="4">
    <source>
        <dbReference type="Proteomes" id="UP001224674"/>
    </source>
</evidence>
<dbReference type="GO" id="GO:0006353">
    <property type="term" value="P:DNA-templated transcription termination"/>
    <property type="evidence" value="ECO:0007669"/>
    <property type="project" value="InterPro"/>
</dbReference>
<dbReference type="AlphaFoldDB" id="A0AAJ6DCS0"/>
<name>A0AAJ6DCS0_9MICC</name>
<accession>A0AAJ6DCS0</accession>
<proteinExistence type="predicted"/>
<dbReference type="SUPFAM" id="SSF68912">
    <property type="entry name" value="Rho N-terminal domain-like"/>
    <property type="match status" value="1"/>
</dbReference>
<feature type="domain" description="Rho termination factor-like N-terminal" evidence="2">
    <location>
        <begin position="58"/>
        <end position="91"/>
    </location>
</feature>
<gene>
    <name evidence="3" type="ORF">QDX21_02750</name>
</gene>
<dbReference type="Gene3D" id="1.10.720.10">
    <property type="match status" value="1"/>
</dbReference>
<dbReference type="InterPro" id="IPR011112">
    <property type="entry name" value="Rho-like_N"/>
</dbReference>